<keyword evidence="1" id="KW-1133">Transmembrane helix</keyword>
<feature type="transmembrane region" description="Helical" evidence="1">
    <location>
        <begin position="184"/>
        <end position="205"/>
    </location>
</feature>
<dbReference type="GO" id="GO:0005634">
    <property type="term" value="C:nucleus"/>
    <property type="evidence" value="ECO:0007669"/>
    <property type="project" value="TreeGrafter"/>
</dbReference>
<dbReference type="InterPro" id="IPR013766">
    <property type="entry name" value="Thioredoxin_domain"/>
</dbReference>
<reference evidence="3" key="2">
    <citation type="submission" date="2021-04" db="EMBL/GenBank/DDBJ databases">
        <authorList>
            <person name="Podell S."/>
        </authorList>
    </citation>
    <scope>NUCLEOTIDE SEQUENCE</scope>
    <source>
        <strain evidence="3">Hildebrandi</strain>
    </source>
</reference>
<dbReference type="PROSITE" id="PS51352">
    <property type="entry name" value="THIOREDOXIN_2"/>
    <property type="match status" value="1"/>
</dbReference>
<gene>
    <name evidence="3" type="ORF">IV203_021239</name>
</gene>
<dbReference type="Proteomes" id="UP000693970">
    <property type="component" value="Unassembled WGS sequence"/>
</dbReference>
<dbReference type="InterPro" id="IPR012336">
    <property type="entry name" value="Thioredoxin-like_fold"/>
</dbReference>
<dbReference type="GO" id="GO:0030178">
    <property type="term" value="P:negative regulation of Wnt signaling pathway"/>
    <property type="evidence" value="ECO:0007669"/>
    <property type="project" value="TreeGrafter"/>
</dbReference>
<keyword evidence="1" id="KW-0812">Transmembrane</keyword>
<dbReference type="EMBL" id="JAGRRH010000024">
    <property type="protein sequence ID" value="KAG7343294.1"/>
    <property type="molecule type" value="Genomic_DNA"/>
</dbReference>
<accession>A0A9K3KGH5</accession>
<protein>
    <submittedName>
        <fullName evidence="3">Thioredoxin-like protein</fullName>
    </submittedName>
</protein>
<keyword evidence="1" id="KW-0472">Membrane</keyword>
<proteinExistence type="predicted"/>
<organism evidence="3 4">
    <name type="scientific">Nitzschia inconspicua</name>
    <dbReference type="NCBI Taxonomy" id="303405"/>
    <lineage>
        <taxon>Eukaryota</taxon>
        <taxon>Sar</taxon>
        <taxon>Stramenopiles</taxon>
        <taxon>Ochrophyta</taxon>
        <taxon>Bacillariophyta</taxon>
        <taxon>Bacillariophyceae</taxon>
        <taxon>Bacillariophycidae</taxon>
        <taxon>Bacillariales</taxon>
        <taxon>Bacillariaceae</taxon>
        <taxon>Nitzschia</taxon>
    </lineage>
</organism>
<reference evidence="3" key="1">
    <citation type="journal article" date="2021" name="Sci. Rep.">
        <title>Diploid genomic architecture of Nitzschia inconspicua, an elite biomass production diatom.</title>
        <authorList>
            <person name="Oliver A."/>
            <person name="Podell S."/>
            <person name="Pinowska A."/>
            <person name="Traller J.C."/>
            <person name="Smith S.R."/>
            <person name="McClure R."/>
            <person name="Beliaev A."/>
            <person name="Bohutskyi P."/>
            <person name="Hill E.A."/>
            <person name="Rabines A."/>
            <person name="Zheng H."/>
            <person name="Allen L.Z."/>
            <person name="Kuo A."/>
            <person name="Grigoriev I.V."/>
            <person name="Allen A.E."/>
            <person name="Hazlebeck D."/>
            <person name="Allen E.E."/>
        </authorList>
    </citation>
    <scope>NUCLEOTIDE SEQUENCE</scope>
    <source>
        <strain evidence="3">Hildebrandi</strain>
    </source>
</reference>
<evidence type="ECO:0000313" key="4">
    <source>
        <dbReference type="Proteomes" id="UP000693970"/>
    </source>
</evidence>
<dbReference type="PANTHER" id="PTHR46472:SF1">
    <property type="entry name" value="NUCLEOREDOXIN"/>
    <property type="match status" value="1"/>
</dbReference>
<name>A0A9K3KGH5_9STRA</name>
<dbReference type="GO" id="GO:0031397">
    <property type="term" value="P:negative regulation of protein ubiquitination"/>
    <property type="evidence" value="ECO:0007669"/>
    <property type="project" value="TreeGrafter"/>
</dbReference>
<keyword evidence="4" id="KW-1185">Reference proteome</keyword>
<evidence type="ECO:0000259" key="2">
    <source>
        <dbReference type="PROSITE" id="PS51352"/>
    </source>
</evidence>
<comment type="caution">
    <text evidence="3">The sequence shown here is derived from an EMBL/GenBank/DDBJ whole genome shotgun (WGS) entry which is preliminary data.</text>
</comment>
<dbReference type="Pfam" id="PF13905">
    <property type="entry name" value="Thioredoxin_8"/>
    <property type="match status" value="1"/>
</dbReference>
<sequence length="239" mass="26542">MATSVAPNQRVSISTLLGEKLLTESKGGLKHTKTLMKNVDVVALYFSASWCPPCKVFSPVLREFYNAAAKDNGLEIVYVSSDKDVASFEEYYKKMPWLAIPTQQGSAEIKNNLAQILGIQGIPTLVVLDAKTGEFITGDARGHVEDAGGDAAKAKAAIDMWKAMDRKPLSEATKHMPGMGGNPLMKIVMFFAKNPVYIFALMYFYKYLTKQMKIWYPDAYPAEVVEDEVPVTDPHEEEF</sequence>
<dbReference type="PANTHER" id="PTHR46472">
    <property type="entry name" value="NUCLEOREDOXIN"/>
    <property type="match status" value="1"/>
</dbReference>
<evidence type="ECO:0000313" key="3">
    <source>
        <dbReference type="EMBL" id="KAG7343294.1"/>
    </source>
</evidence>
<dbReference type="GO" id="GO:0004791">
    <property type="term" value="F:thioredoxin-disulfide reductase (NADPH) activity"/>
    <property type="evidence" value="ECO:0007669"/>
    <property type="project" value="TreeGrafter"/>
</dbReference>
<dbReference type="OrthoDB" id="409136at2759"/>
<feature type="domain" description="Thioredoxin" evidence="2">
    <location>
        <begin position="1"/>
        <end position="163"/>
    </location>
</feature>
<evidence type="ECO:0000256" key="1">
    <source>
        <dbReference type="SAM" id="Phobius"/>
    </source>
</evidence>
<dbReference type="AlphaFoldDB" id="A0A9K3KGH5"/>